<feature type="domain" description="Plasmid segregation protein ParM C-terminal" evidence="2">
    <location>
        <begin position="165"/>
        <end position="319"/>
    </location>
</feature>
<dbReference type="Proteomes" id="UP000038750">
    <property type="component" value="Unassembled WGS sequence"/>
</dbReference>
<dbReference type="CDD" id="cd24022">
    <property type="entry name" value="ASKHA_NBD_ParM_R1-like"/>
    <property type="match status" value="1"/>
</dbReference>
<evidence type="ECO:0000313" key="3">
    <source>
        <dbReference type="EMBL" id="CNG48078.1"/>
    </source>
</evidence>
<feature type="domain" description="Plasmid segregation protein ParM/StbA N-terminal" evidence="1">
    <location>
        <begin position="3"/>
        <end position="159"/>
    </location>
</feature>
<dbReference type="InterPro" id="IPR009440">
    <property type="entry name" value="ParM/StbA_N"/>
</dbReference>
<dbReference type="RefSeq" id="WP_050074437.1">
    <property type="nucleotide sequence ID" value="NZ_CPZJ01000019.1"/>
</dbReference>
<dbReference type="AlphaFoldDB" id="A0A0T9MUC3"/>
<dbReference type="Pfam" id="PF06406">
    <property type="entry name" value="StbA_N"/>
    <property type="match status" value="1"/>
</dbReference>
<gene>
    <name evidence="3" type="primary">parM_2</name>
    <name evidence="3" type="ORF">ERS008530_03867</name>
</gene>
<sequence>MKHICCDDGSTNVKLAWFDHDKLNTFLSPNSFRPGWKIEGMGSRRTFNYQIDGVKYTFDDVSHQAISTTNIEYQYSDTNLLAVHHALLNSGLEPQAVKLTVTLPISEFYTEDCQKNTVNIQRKIENLLRPVVLNKGQCFDISAVEVMPESLPAVFSALARENVGPLETSLVIDLGGTTLDAGVIVGQFDDVTAIHGNPMIGVSLVTQATLTALRIAESDTSAFVADTVIQRRHDREFLSQVINDGSRVDNVIDTIETAISRLGDRVVNELARFRHVNRVWLVGGGAPLIESAIRNAWKLPAERITLVPNPQCALVNEMALFKLKG</sequence>
<dbReference type="SUPFAM" id="SSF53067">
    <property type="entry name" value="Actin-like ATPase domain"/>
    <property type="match status" value="2"/>
</dbReference>
<name>A0A0T9MUC3_YERIN</name>
<evidence type="ECO:0000259" key="1">
    <source>
        <dbReference type="Pfam" id="PF06406"/>
    </source>
</evidence>
<dbReference type="InterPro" id="IPR048345">
    <property type="entry name" value="ParM_C"/>
</dbReference>
<evidence type="ECO:0000313" key="4">
    <source>
        <dbReference type="Proteomes" id="UP000038750"/>
    </source>
</evidence>
<dbReference type="Pfam" id="PF21523">
    <property type="entry name" value="ParM_N"/>
    <property type="match status" value="1"/>
</dbReference>
<reference evidence="3 4" key="1">
    <citation type="submission" date="2015-03" db="EMBL/GenBank/DDBJ databases">
        <authorList>
            <person name="Murphy D."/>
        </authorList>
    </citation>
    <scope>NUCLEOTIDE SEQUENCE [LARGE SCALE GENOMIC DNA]</scope>
    <source>
        <strain evidence="3 4">BR165/97</strain>
    </source>
</reference>
<proteinExistence type="predicted"/>
<dbReference type="EMBL" id="CPZJ01000019">
    <property type="protein sequence ID" value="CNG48078.1"/>
    <property type="molecule type" value="Genomic_DNA"/>
</dbReference>
<dbReference type="InterPro" id="IPR056367">
    <property type="entry name" value="ASKHA_NBD_ParM_R1-like"/>
</dbReference>
<dbReference type="Gene3D" id="3.30.420.40">
    <property type="match status" value="2"/>
</dbReference>
<evidence type="ECO:0000259" key="2">
    <source>
        <dbReference type="Pfam" id="PF21523"/>
    </source>
</evidence>
<organism evidence="3 4">
    <name type="scientific">Yersinia intermedia</name>
    <dbReference type="NCBI Taxonomy" id="631"/>
    <lineage>
        <taxon>Bacteria</taxon>
        <taxon>Pseudomonadati</taxon>
        <taxon>Pseudomonadota</taxon>
        <taxon>Gammaproteobacteria</taxon>
        <taxon>Enterobacterales</taxon>
        <taxon>Yersiniaceae</taxon>
        <taxon>Yersinia</taxon>
    </lineage>
</organism>
<dbReference type="OrthoDB" id="5857832at2"/>
<protein>
    <submittedName>
        <fullName evidence="3">Plasmid stability protein StbA family protein</fullName>
    </submittedName>
</protein>
<dbReference type="InterPro" id="IPR043129">
    <property type="entry name" value="ATPase_NBD"/>
</dbReference>
<accession>A0A0T9MUC3</accession>